<dbReference type="GO" id="GO:0008233">
    <property type="term" value="F:peptidase activity"/>
    <property type="evidence" value="ECO:0007669"/>
    <property type="project" value="UniProtKB-KW"/>
</dbReference>
<dbReference type="InterPro" id="IPR014719">
    <property type="entry name" value="Ribosomal_bL12_C/ClpS-like"/>
</dbReference>
<dbReference type="Gene3D" id="3.30.1390.10">
    <property type="match status" value="1"/>
</dbReference>
<protein>
    <submittedName>
        <fullName evidence="2">ATP-dependent Clp protease adaptor protein ClpS</fullName>
    </submittedName>
</protein>
<sequence length="78" mass="8425">MSVFRVVVLGDRLNSKALVTDVINRACGVPLAEAEHLTRQLDAEGRAIVGLAQTRQDAEVVTARLLGFGLHAMIEANR</sequence>
<evidence type="ECO:0000313" key="2">
    <source>
        <dbReference type="EMBL" id="REH38243.1"/>
    </source>
</evidence>
<proteinExistence type="predicted"/>
<accession>A0A3E0H5R4</accession>
<name>A0A3E0H5R4_9PSEU</name>
<evidence type="ECO:0000313" key="3">
    <source>
        <dbReference type="Proteomes" id="UP000256269"/>
    </source>
</evidence>
<dbReference type="InterPro" id="IPR003769">
    <property type="entry name" value="ClpS_core"/>
</dbReference>
<keyword evidence="3" id="KW-1185">Reference proteome</keyword>
<dbReference type="GO" id="GO:0006508">
    <property type="term" value="P:proteolysis"/>
    <property type="evidence" value="ECO:0007669"/>
    <property type="project" value="UniProtKB-KW"/>
</dbReference>
<dbReference type="Pfam" id="PF02617">
    <property type="entry name" value="ClpS"/>
    <property type="match status" value="1"/>
</dbReference>
<gene>
    <name evidence="2" type="ORF">BCF44_114268</name>
</gene>
<dbReference type="OrthoDB" id="9796933at2"/>
<dbReference type="Proteomes" id="UP000256269">
    <property type="component" value="Unassembled WGS sequence"/>
</dbReference>
<dbReference type="SUPFAM" id="SSF54736">
    <property type="entry name" value="ClpS-like"/>
    <property type="match status" value="1"/>
</dbReference>
<feature type="domain" description="Adaptor protein ClpS core" evidence="1">
    <location>
        <begin position="3"/>
        <end position="63"/>
    </location>
</feature>
<keyword evidence="2" id="KW-0645">Protease</keyword>
<dbReference type="RefSeq" id="WP_116179083.1">
    <property type="nucleotide sequence ID" value="NZ_CP144375.1"/>
</dbReference>
<keyword evidence="2" id="KW-0378">Hydrolase</keyword>
<organism evidence="2 3">
    <name type="scientific">Kutzneria buriramensis</name>
    <dbReference type="NCBI Taxonomy" id="1045776"/>
    <lineage>
        <taxon>Bacteria</taxon>
        <taxon>Bacillati</taxon>
        <taxon>Actinomycetota</taxon>
        <taxon>Actinomycetes</taxon>
        <taxon>Pseudonocardiales</taxon>
        <taxon>Pseudonocardiaceae</taxon>
        <taxon>Kutzneria</taxon>
    </lineage>
</organism>
<comment type="caution">
    <text evidence="2">The sequence shown here is derived from an EMBL/GenBank/DDBJ whole genome shotgun (WGS) entry which is preliminary data.</text>
</comment>
<dbReference type="AlphaFoldDB" id="A0A3E0H5R4"/>
<dbReference type="GO" id="GO:0030163">
    <property type="term" value="P:protein catabolic process"/>
    <property type="evidence" value="ECO:0007669"/>
    <property type="project" value="InterPro"/>
</dbReference>
<evidence type="ECO:0000259" key="1">
    <source>
        <dbReference type="Pfam" id="PF02617"/>
    </source>
</evidence>
<dbReference type="EMBL" id="QUNO01000014">
    <property type="protein sequence ID" value="REH38243.1"/>
    <property type="molecule type" value="Genomic_DNA"/>
</dbReference>
<reference evidence="2 3" key="1">
    <citation type="submission" date="2018-08" db="EMBL/GenBank/DDBJ databases">
        <title>Genomic Encyclopedia of Archaeal and Bacterial Type Strains, Phase II (KMG-II): from individual species to whole genera.</title>
        <authorList>
            <person name="Goeker M."/>
        </authorList>
    </citation>
    <scope>NUCLEOTIDE SEQUENCE [LARGE SCALE GENOMIC DNA]</scope>
    <source>
        <strain evidence="2 3">DSM 45791</strain>
    </source>
</reference>